<name>A0A9W6ZWG9_9STRA</name>
<accession>A0A9W6ZWG9</accession>
<protein>
    <recommendedName>
        <fullName evidence="2">Exocyst complex component Sec3 C-terminal domain-containing protein</fullName>
    </recommendedName>
</protein>
<organism evidence="3 4">
    <name type="scientific">Triparma laevis f. longispina</name>
    <dbReference type="NCBI Taxonomy" id="1714387"/>
    <lineage>
        <taxon>Eukaryota</taxon>
        <taxon>Sar</taxon>
        <taxon>Stramenopiles</taxon>
        <taxon>Ochrophyta</taxon>
        <taxon>Bolidophyceae</taxon>
        <taxon>Parmales</taxon>
        <taxon>Triparmaceae</taxon>
        <taxon>Triparma</taxon>
    </lineage>
</organism>
<dbReference type="OrthoDB" id="194974at2759"/>
<feature type="region of interest" description="Disordered" evidence="1">
    <location>
        <begin position="256"/>
        <end position="288"/>
    </location>
</feature>
<evidence type="ECO:0000313" key="3">
    <source>
        <dbReference type="EMBL" id="GMH60996.1"/>
    </source>
</evidence>
<feature type="compositionally biased region" description="Low complexity" evidence="1">
    <location>
        <begin position="263"/>
        <end position="272"/>
    </location>
</feature>
<dbReference type="Proteomes" id="UP001165122">
    <property type="component" value="Unassembled WGS sequence"/>
</dbReference>
<dbReference type="GO" id="GO:0000145">
    <property type="term" value="C:exocyst"/>
    <property type="evidence" value="ECO:0007669"/>
    <property type="project" value="TreeGrafter"/>
</dbReference>
<keyword evidence="4" id="KW-1185">Reference proteome</keyword>
<comment type="caution">
    <text evidence="3">The sequence shown here is derived from an EMBL/GenBank/DDBJ whole genome shotgun (WGS) entry which is preliminary data.</text>
</comment>
<feature type="region of interest" description="Disordered" evidence="1">
    <location>
        <begin position="424"/>
        <end position="450"/>
    </location>
</feature>
<dbReference type="GO" id="GO:0006893">
    <property type="term" value="P:Golgi to plasma membrane transport"/>
    <property type="evidence" value="ECO:0007669"/>
    <property type="project" value="TreeGrafter"/>
</dbReference>
<evidence type="ECO:0000259" key="2">
    <source>
        <dbReference type="Pfam" id="PF20654"/>
    </source>
</evidence>
<dbReference type="PANTHER" id="PTHR16092">
    <property type="entry name" value="SEC3/SYNTAXIN-RELATED"/>
    <property type="match status" value="1"/>
</dbReference>
<dbReference type="AlphaFoldDB" id="A0A9W6ZWG9"/>
<sequence length="1200" mass="131200">MSMSTPARRRKSSIVSFLASGTTSYDERTRPFCKASHSAAFLRLAYLYSAAEAVLLRARSTAHARLPPPGTACPSRRRTSWQRDETETKCYEEADALASGYAFGAGKLCSAPTTQTRSRPSRISRSSSTSRAAKKSTLGVTGRRHPSTLNSDNANLSSTATSNSTTSPSTSLSIKTSVSNLITQMFTPPDRDDSEEDPSNVAQVLFSSKVRKPDHAYSQGNEDVSLITNVASYWSQGKDRFFIVVNVPPTFDPQALQDLLPASSNPSSSNPSTPQRLRNRTKSSPNQSPTPYMLYVVVLPKPLPSSPLKVEIRQSSLLTSLKRISCPGGSINTSTRTGGNLELKFEDLPPLEFSATPQMLAGDNDNGFDSREAVAWNLVQLNRILCPNTLSVDGIDIEELEFLSEVHGFLADNEVLTTLLEEEEENLTNEGGEGNGTTSPGKSPGKNKANANLFSNREEELDAEKVLNSLPWSETDAAGLNKLLREKLAKLESECCNQLISWEEDSIATRDSVAGRKLALSSLITTLSDLDGELETMETWLLDRTAAVKPLTDDCALIEEENNALEQTWRSYASLTTEMDRLLNGLEIDEELQIILKDPLKSLLSSNANSTSRHINLDDIDDSAIEKIASAGTVLRAALDRAAEGGGVHLAAVNERVADLMRTEEMFCGALGDFVLRVLAEAGEDFASGLYVVDAGAYEETREHFAALLKALQRRYQSLILQFQPLVQTLTILKPQLVPALRKGYSESVKTGLYGGRGVSGYFKSAGTLTSSHSHVTDLKDYPSTTLRSLTQGSDTSVASTDKDFGARERGDKLEDALGDLLPIITREGFFVSALFGLETKSGESVSAAEASRNATSVSSCVENGIEMVEAELEKLVGCSETEGGGVVSNLLGSQKLEEAIARLEAGASGEGEKTAITFLGKLRSRAEKCWRSWLDEQIVWVNRSHGVPLNGKRAGVMQSFSKYPSFLYRILSTNSGVTPGSIATSLTSLADALFESLEMVTTRSSCDKQYATQVLTIENCAFFIATVSQRSELLFFFKPHLDTAKVMLTQATNSYISWSIKREFKGLYVLFNNIEKIRKDVGDQDVPIHCPRTTFVRTLTKEVGTGVIKGQIEEIRKRMEKHFAETSDLSEVWEEMSSMLLSDYEGYSKLASQLYRYRFEVTTEELRRVLRGTGGDVSAIMRRRSGGDKTGGKSPSQSN</sequence>
<evidence type="ECO:0000256" key="1">
    <source>
        <dbReference type="SAM" id="MobiDB-lite"/>
    </source>
</evidence>
<dbReference type="Pfam" id="PF20654">
    <property type="entry name" value="Sec3_C-term"/>
    <property type="match status" value="1"/>
</dbReference>
<feature type="region of interest" description="Disordered" evidence="1">
    <location>
        <begin position="110"/>
        <end position="173"/>
    </location>
</feature>
<feature type="compositionally biased region" description="Low complexity" evidence="1">
    <location>
        <begin position="110"/>
        <end position="137"/>
    </location>
</feature>
<dbReference type="PANTHER" id="PTHR16092:SF14">
    <property type="entry name" value="EXOCYST COMPLEX COMPONENT 1 ISOFORM X1"/>
    <property type="match status" value="1"/>
</dbReference>
<feature type="compositionally biased region" description="Low complexity" evidence="1">
    <location>
        <begin position="147"/>
        <end position="173"/>
    </location>
</feature>
<dbReference type="GO" id="GO:0005546">
    <property type="term" value="F:phosphatidylinositol-4,5-bisphosphate binding"/>
    <property type="evidence" value="ECO:0007669"/>
    <property type="project" value="TreeGrafter"/>
</dbReference>
<feature type="region of interest" description="Disordered" evidence="1">
    <location>
        <begin position="1178"/>
        <end position="1200"/>
    </location>
</feature>
<dbReference type="InterPro" id="IPR048628">
    <property type="entry name" value="Sec3_C"/>
</dbReference>
<evidence type="ECO:0000313" key="4">
    <source>
        <dbReference type="Proteomes" id="UP001165122"/>
    </source>
</evidence>
<feature type="region of interest" description="Disordered" evidence="1">
    <location>
        <begin position="64"/>
        <end position="84"/>
    </location>
</feature>
<dbReference type="GO" id="GO:0005886">
    <property type="term" value="C:plasma membrane"/>
    <property type="evidence" value="ECO:0007669"/>
    <property type="project" value="TreeGrafter"/>
</dbReference>
<reference evidence="4" key="1">
    <citation type="journal article" date="2023" name="Commun. Biol.">
        <title>Genome analysis of Parmales, the sister group of diatoms, reveals the evolutionary specialization of diatoms from phago-mixotrophs to photoautotrophs.</title>
        <authorList>
            <person name="Ban H."/>
            <person name="Sato S."/>
            <person name="Yoshikawa S."/>
            <person name="Yamada K."/>
            <person name="Nakamura Y."/>
            <person name="Ichinomiya M."/>
            <person name="Sato N."/>
            <person name="Blanc-Mathieu R."/>
            <person name="Endo H."/>
            <person name="Kuwata A."/>
            <person name="Ogata H."/>
        </authorList>
    </citation>
    <scope>NUCLEOTIDE SEQUENCE [LARGE SCALE GENOMIC DNA]</scope>
    <source>
        <strain evidence="4">NIES 3700</strain>
    </source>
</reference>
<dbReference type="EMBL" id="BRXW01000504">
    <property type="protein sequence ID" value="GMH60996.1"/>
    <property type="molecule type" value="Genomic_DNA"/>
</dbReference>
<proteinExistence type="predicted"/>
<dbReference type="GO" id="GO:0006887">
    <property type="term" value="P:exocytosis"/>
    <property type="evidence" value="ECO:0007669"/>
    <property type="project" value="TreeGrafter"/>
</dbReference>
<feature type="domain" description="Exocyst complex component Sec3 C-terminal" evidence="2">
    <location>
        <begin position="917"/>
        <end position="1156"/>
    </location>
</feature>
<gene>
    <name evidence="3" type="ORF">TrLO_g13665</name>
</gene>